<evidence type="ECO:0008006" key="3">
    <source>
        <dbReference type="Google" id="ProtNLM"/>
    </source>
</evidence>
<gene>
    <name evidence="1" type="ORF">EGI31_08115</name>
</gene>
<evidence type="ECO:0000313" key="1">
    <source>
        <dbReference type="EMBL" id="MCP9762920.1"/>
    </source>
</evidence>
<evidence type="ECO:0000313" key="2">
    <source>
        <dbReference type="Proteomes" id="UP001204144"/>
    </source>
</evidence>
<name>A0AAE3H264_9BACT</name>
<dbReference type="RefSeq" id="WP_255036698.1">
    <property type="nucleotide sequence ID" value="NZ_RJUF01000017.1"/>
</dbReference>
<comment type="caution">
    <text evidence="1">The sequence shown here is derived from an EMBL/GenBank/DDBJ whole genome shotgun (WGS) entry which is preliminary data.</text>
</comment>
<dbReference type="EMBL" id="RJUF01000017">
    <property type="protein sequence ID" value="MCP9762920.1"/>
    <property type="molecule type" value="Genomic_DNA"/>
</dbReference>
<keyword evidence="2" id="KW-1185">Reference proteome</keyword>
<dbReference type="Proteomes" id="UP001204144">
    <property type="component" value="Unassembled WGS sequence"/>
</dbReference>
<reference evidence="1 2" key="1">
    <citation type="submission" date="2018-11" db="EMBL/GenBank/DDBJ databases">
        <title>Novel bacteria species description.</title>
        <authorList>
            <person name="Han J.-H."/>
        </authorList>
    </citation>
    <scope>NUCLEOTIDE SEQUENCE [LARGE SCALE GENOMIC DNA]</scope>
    <source>
        <strain evidence="1 2">KCTC23259</strain>
    </source>
</reference>
<dbReference type="AlphaFoldDB" id="A0AAE3H264"/>
<organism evidence="1 2">
    <name type="scientific">Lacihabitans soyangensis</name>
    <dbReference type="NCBI Taxonomy" id="869394"/>
    <lineage>
        <taxon>Bacteria</taxon>
        <taxon>Pseudomonadati</taxon>
        <taxon>Bacteroidota</taxon>
        <taxon>Cytophagia</taxon>
        <taxon>Cytophagales</taxon>
        <taxon>Leadbetterellaceae</taxon>
        <taxon>Lacihabitans</taxon>
    </lineage>
</organism>
<dbReference type="InterPro" id="IPR038636">
    <property type="entry name" value="Wzi_sf"/>
</dbReference>
<protein>
    <recommendedName>
        <fullName evidence="3">Capsule assembly Wzi family protein</fullName>
    </recommendedName>
</protein>
<proteinExistence type="predicted"/>
<accession>A0AAE3H264</accession>
<dbReference type="Gene3D" id="2.40.160.130">
    <property type="entry name" value="Capsule assembly protein Wzi"/>
    <property type="match status" value="1"/>
</dbReference>
<sequence length="479" mass="54401">MKYLIIVYLFFTFNQVVKAQEIFHGLKYDIKTGVIASSKTNTPFFLQANQFGLIPRQSGIFYLSGGISKDYDSLLTLDRKLKKFGLGYGANFHTNLGNTNQTLLPEAFIKMRYSKMEFYAGRRKEIQGLTDSTLTSGAYVWSGNALPVPKLQVSTPHWVALGKHNRVSFKGGLSHGWFGTQGIIENYYLHQKWLYLKINDKNKKVQLMGGVNHQVQWGGYSETLKNVGGEFPPTINGYLAPKPLYSYQFIILPFLQKFANIDPTKVPGYDGGLAIGNQLGSIDLSATIHQNWQFYHQKPFDFARSLVNFNNVEDGIYGISWKNKRRTGILSHLNGEFIYTKSQGLYRFGKYQLSNSGEYDNYFSHGQYQSWSYRERILGTPFITINPENRLITGNRTKAFHLAATGNYKGFLVNLKGNHQINYGIYGNPIEKNSTSLLLAIQKNIPLNLNLEVQLAQDFGNLFGNNTGIHISIRRNSFF</sequence>